<evidence type="ECO:0000256" key="1">
    <source>
        <dbReference type="SAM" id="MobiDB-lite"/>
    </source>
</evidence>
<gene>
    <name evidence="2" type="ORF">SDC9_88677</name>
</gene>
<evidence type="ECO:0000313" key="2">
    <source>
        <dbReference type="EMBL" id="MPM42015.1"/>
    </source>
</evidence>
<dbReference type="AlphaFoldDB" id="A0A644ZM85"/>
<organism evidence="2">
    <name type="scientific">bioreactor metagenome</name>
    <dbReference type="NCBI Taxonomy" id="1076179"/>
    <lineage>
        <taxon>unclassified sequences</taxon>
        <taxon>metagenomes</taxon>
        <taxon>ecological metagenomes</taxon>
    </lineage>
</organism>
<feature type="region of interest" description="Disordered" evidence="1">
    <location>
        <begin position="108"/>
        <end position="132"/>
    </location>
</feature>
<name>A0A644ZM85_9ZZZZ</name>
<sequence length="132" mass="14624">MQTRNREQMGNARVAKFVHHLVVNLRNIAKDHALCLAGRVGKEPGDTIADSPTQLQQRAVGIRRCLPNNLRRALCKGGGKDRAIAVVQPIFFGGWDDARIRRDDLPVFRRSGKNGKEPQSTGDGRSIQRCIG</sequence>
<protein>
    <submittedName>
        <fullName evidence="2">Uncharacterized protein</fullName>
    </submittedName>
</protein>
<accession>A0A644ZM85</accession>
<comment type="caution">
    <text evidence="2">The sequence shown here is derived from an EMBL/GenBank/DDBJ whole genome shotgun (WGS) entry which is preliminary data.</text>
</comment>
<proteinExistence type="predicted"/>
<dbReference type="EMBL" id="VSSQ01009574">
    <property type="protein sequence ID" value="MPM42015.1"/>
    <property type="molecule type" value="Genomic_DNA"/>
</dbReference>
<reference evidence="2" key="1">
    <citation type="submission" date="2019-08" db="EMBL/GenBank/DDBJ databases">
        <authorList>
            <person name="Kucharzyk K."/>
            <person name="Murdoch R.W."/>
            <person name="Higgins S."/>
            <person name="Loffler F."/>
        </authorList>
    </citation>
    <scope>NUCLEOTIDE SEQUENCE</scope>
</reference>